<dbReference type="InParanoid" id="T0QT96"/>
<feature type="compositionally biased region" description="Polar residues" evidence="1">
    <location>
        <begin position="359"/>
        <end position="372"/>
    </location>
</feature>
<feature type="compositionally biased region" description="Low complexity" evidence="1">
    <location>
        <begin position="179"/>
        <end position="196"/>
    </location>
</feature>
<dbReference type="OMA" id="MSYESHY"/>
<feature type="compositionally biased region" description="Basic and acidic residues" evidence="1">
    <location>
        <begin position="231"/>
        <end position="245"/>
    </location>
</feature>
<feature type="compositionally biased region" description="Basic and acidic residues" evidence="1">
    <location>
        <begin position="93"/>
        <end position="104"/>
    </location>
</feature>
<dbReference type="OrthoDB" id="70438at2759"/>
<dbReference type="EMBL" id="JH767145">
    <property type="protein sequence ID" value="EQC37235.1"/>
    <property type="molecule type" value="Genomic_DNA"/>
</dbReference>
<dbReference type="AlphaFoldDB" id="T0QT96"/>
<feature type="region of interest" description="Disordered" evidence="1">
    <location>
        <begin position="161"/>
        <end position="290"/>
    </location>
</feature>
<feature type="region of interest" description="Disordered" evidence="1">
    <location>
        <begin position="79"/>
        <end position="131"/>
    </location>
</feature>
<feature type="compositionally biased region" description="Low complexity" evidence="1">
    <location>
        <begin position="114"/>
        <end position="126"/>
    </location>
</feature>
<proteinExistence type="predicted"/>
<dbReference type="Proteomes" id="UP000030762">
    <property type="component" value="Unassembled WGS sequence"/>
</dbReference>
<feature type="compositionally biased region" description="Polar residues" evidence="1">
    <location>
        <begin position="79"/>
        <end position="88"/>
    </location>
</feature>
<evidence type="ECO:0000313" key="3">
    <source>
        <dbReference type="Proteomes" id="UP000030762"/>
    </source>
</evidence>
<name>T0QT96_SAPDV</name>
<organism evidence="2 3">
    <name type="scientific">Saprolegnia diclina (strain VS20)</name>
    <dbReference type="NCBI Taxonomy" id="1156394"/>
    <lineage>
        <taxon>Eukaryota</taxon>
        <taxon>Sar</taxon>
        <taxon>Stramenopiles</taxon>
        <taxon>Oomycota</taxon>
        <taxon>Saprolegniomycetes</taxon>
        <taxon>Saprolegniales</taxon>
        <taxon>Saprolegniaceae</taxon>
        <taxon>Saprolegnia</taxon>
    </lineage>
</organism>
<dbReference type="GeneID" id="19946187"/>
<sequence length="378" mass="41062">MGNCMSSKGAVLSPTARTFRDKPTLSMSSDYGLQHSSIHFESARDVNELIRDLPDTADVKALSSIAMLSARGRKRGSSAVSLLSNEDNPNFHAAEKRESTKKDALPSYDQAGPLSSLSEHVVSESSNRSRTQSYMSFVDPLSSIAAAENNLELFRQIQAAFPSSASTESSKMNDRTSKSPRSSSETDADSSSFSSSKAPENDTLNQHPPSDQGQSPPMDPKFSFFVFEGDDIPRMSSEKDEDTRRSSCYIVETSRDSNASQRSSRSYSPRTSDRSSLGFPVARSSPLEDVPSFVSPRSAYPPMAAAATPKLTATVSPTAAFDDRMSYESHYSLMSFSQSFSMDVGSFDDHFSASDFRDTSCSTGSFRESGSSEPGLYL</sequence>
<evidence type="ECO:0000313" key="2">
    <source>
        <dbReference type="EMBL" id="EQC37235.1"/>
    </source>
</evidence>
<reference evidence="2 3" key="1">
    <citation type="submission" date="2012-04" db="EMBL/GenBank/DDBJ databases">
        <title>The Genome Sequence of Saprolegnia declina VS20.</title>
        <authorList>
            <consortium name="The Broad Institute Genome Sequencing Platform"/>
            <person name="Russ C."/>
            <person name="Nusbaum C."/>
            <person name="Tyler B."/>
            <person name="van West P."/>
            <person name="Dieguez-Uribeondo J."/>
            <person name="de Bruijn I."/>
            <person name="Tripathy S."/>
            <person name="Jiang R."/>
            <person name="Young S.K."/>
            <person name="Zeng Q."/>
            <person name="Gargeya S."/>
            <person name="Fitzgerald M."/>
            <person name="Haas B."/>
            <person name="Abouelleil A."/>
            <person name="Alvarado L."/>
            <person name="Arachchi H.M."/>
            <person name="Berlin A."/>
            <person name="Chapman S.B."/>
            <person name="Goldberg J."/>
            <person name="Griggs A."/>
            <person name="Gujja S."/>
            <person name="Hansen M."/>
            <person name="Howarth C."/>
            <person name="Imamovic A."/>
            <person name="Larimer J."/>
            <person name="McCowen C."/>
            <person name="Montmayeur A."/>
            <person name="Murphy C."/>
            <person name="Neiman D."/>
            <person name="Pearson M."/>
            <person name="Priest M."/>
            <person name="Roberts A."/>
            <person name="Saif S."/>
            <person name="Shea T."/>
            <person name="Sisk P."/>
            <person name="Sykes S."/>
            <person name="Wortman J."/>
            <person name="Nusbaum C."/>
            <person name="Birren B."/>
        </authorList>
    </citation>
    <scope>NUCLEOTIDE SEQUENCE [LARGE SCALE GENOMIC DNA]</scope>
    <source>
        <strain evidence="2 3">VS20</strain>
    </source>
</reference>
<feature type="compositionally biased region" description="Polar residues" evidence="1">
    <location>
        <begin position="202"/>
        <end position="215"/>
    </location>
</feature>
<feature type="compositionally biased region" description="Low complexity" evidence="1">
    <location>
        <begin position="256"/>
        <end position="276"/>
    </location>
</feature>
<dbReference type="VEuPathDB" id="FungiDB:SDRG_05460"/>
<evidence type="ECO:0000256" key="1">
    <source>
        <dbReference type="SAM" id="MobiDB-lite"/>
    </source>
</evidence>
<feature type="region of interest" description="Disordered" evidence="1">
    <location>
        <begin position="356"/>
        <end position="378"/>
    </location>
</feature>
<gene>
    <name evidence="2" type="ORF">SDRG_05460</name>
</gene>
<accession>T0QT96</accession>
<dbReference type="RefSeq" id="XP_008609397.1">
    <property type="nucleotide sequence ID" value="XM_008611175.1"/>
</dbReference>
<feature type="compositionally biased region" description="Polar residues" evidence="1">
    <location>
        <begin position="161"/>
        <end position="170"/>
    </location>
</feature>
<protein>
    <submittedName>
        <fullName evidence="2">Uncharacterized protein</fullName>
    </submittedName>
</protein>
<keyword evidence="3" id="KW-1185">Reference proteome</keyword>